<dbReference type="GO" id="GO:0004222">
    <property type="term" value="F:metalloendopeptidase activity"/>
    <property type="evidence" value="ECO:0007669"/>
    <property type="project" value="InterPro"/>
</dbReference>
<evidence type="ECO:0000256" key="6">
    <source>
        <dbReference type="RuleBase" id="RU003983"/>
    </source>
</evidence>
<evidence type="ECO:0000256" key="4">
    <source>
        <dbReference type="ARBA" id="ARBA00022833"/>
    </source>
</evidence>
<evidence type="ECO:0000313" key="9">
    <source>
        <dbReference type="Proteomes" id="UP000298416"/>
    </source>
</evidence>
<comment type="similarity">
    <text evidence="6">Belongs to the peptidase M48 family.</text>
</comment>
<dbReference type="Proteomes" id="UP000298416">
    <property type="component" value="Unassembled WGS sequence"/>
</dbReference>
<keyword evidence="2" id="KW-0479">Metal-binding</keyword>
<dbReference type="EMBL" id="PNBA02000001">
    <property type="protein sequence ID" value="KAG6438404.1"/>
    <property type="molecule type" value="Genomic_DNA"/>
</dbReference>
<keyword evidence="9" id="KW-1185">Reference proteome</keyword>
<accession>A0A8X9AEG6</accession>
<name>A0A8X9AEG6_SALSN</name>
<dbReference type="Pfam" id="PF01435">
    <property type="entry name" value="Peptidase_M48"/>
    <property type="match status" value="1"/>
</dbReference>
<feature type="domain" description="Peptidase M48" evidence="7">
    <location>
        <begin position="119"/>
        <end position="245"/>
    </location>
</feature>
<dbReference type="GO" id="GO:0006508">
    <property type="term" value="P:proteolysis"/>
    <property type="evidence" value="ECO:0007669"/>
    <property type="project" value="UniProtKB-KW"/>
</dbReference>
<sequence length="409" mass="45683">MAAVSLSSLNFSVKLSPISFCYSAADRPLITFSAGFKLNQLKRERRSGNFFCRAASSVAIRDLDADDIRHPLDRQNTLILKAIPGLNEIGKALLGSVTEQVMLLENIGTSVLVSKNQLPELHELMIEAASMLNLEAPDLYLRQSPVPNAYTLAISGKKPFVVVHTSLVELLSRKELQAVLAHELGHLKCDHGVWLTFANILTVGAYSVPGLGGFIAQQLEEQLFRWLRAAELTCDRAALLVARDPKTVFHESSPIELFYHCTIIYSYYSLIILSYPPSQEVVISVLMKLAGGCPSMADQLNVDAFLEQARSYEKASSSPVGWYIRNAQTKQLSHPLPVLRAHEIDEWSRRLAEDTRVFVQMIEGLNQSSISMELYCKLLKCHRGLTPLYRFGFAPSGRITYTMHLPYLK</sequence>
<evidence type="ECO:0000256" key="2">
    <source>
        <dbReference type="ARBA" id="ARBA00022723"/>
    </source>
</evidence>
<comment type="caution">
    <text evidence="8">The sequence shown here is derived from an EMBL/GenBank/DDBJ whole genome shotgun (WGS) entry which is preliminary data.</text>
</comment>
<evidence type="ECO:0000313" key="8">
    <source>
        <dbReference type="EMBL" id="KAG6438404.1"/>
    </source>
</evidence>
<gene>
    <name evidence="8" type="ORF">SASPL_103346</name>
</gene>
<keyword evidence="3 6" id="KW-0378">Hydrolase</keyword>
<dbReference type="AlphaFoldDB" id="A0A8X9AEG6"/>
<keyword evidence="1 6" id="KW-0645">Protease</keyword>
<dbReference type="CDD" id="cd07325">
    <property type="entry name" value="M48_Ste24p_like"/>
    <property type="match status" value="1"/>
</dbReference>
<keyword evidence="4 6" id="KW-0862">Zinc</keyword>
<evidence type="ECO:0000256" key="5">
    <source>
        <dbReference type="ARBA" id="ARBA00023049"/>
    </source>
</evidence>
<evidence type="ECO:0000256" key="1">
    <source>
        <dbReference type="ARBA" id="ARBA00022670"/>
    </source>
</evidence>
<reference evidence="8" key="2">
    <citation type="submission" date="2020-08" db="EMBL/GenBank/DDBJ databases">
        <title>Plant Genome Project.</title>
        <authorList>
            <person name="Zhang R.-G."/>
        </authorList>
    </citation>
    <scope>NUCLEOTIDE SEQUENCE</scope>
    <source>
        <strain evidence="8">Huo1</strain>
        <tissue evidence="8">Leaf</tissue>
    </source>
</reference>
<dbReference type="InterPro" id="IPR001915">
    <property type="entry name" value="Peptidase_M48"/>
</dbReference>
<organism evidence="8">
    <name type="scientific">Salvia splendens</name>
    <name type="common">Scarlet sage</name>
    <dbReference type="NCBI Taxonomy" id="180675"/>
    <lineage>
        <taxon>Eukaryota</taxon>
        <taxon>Viridiplantae</taxon>
        <taxon>Streptophyta</taxon>
        <taxon>Embryophyta</taxon>
        <taxon>Tracheophyta</taxon>
        <taxon>Spermatophyta</taxon>
        <taxon>Magnoliopsida</taxon>
        <taxon>eudicotyledons</taxon>
        <taxon>Gunneridae</taxon>
        <taxon>Pentapetalae</taxon>
        <taxon>asterids</taxon>
        <taxon>lamiids</taxon>
        <taxon>Lamiales</taxon>
        <taxon>Lamiaceae</taxon>
        <taxon>Nepetoideae</taxon>
        <taxon>Mentheae</taxon>
        <taxon>Salviinae</taxon>
        <taxon>Salvia</taxon>
        <taxon>Salvia subgen. Calosphace</taxon>
        <taxon>core Calosphace</taxon>
    </lineage>
</organism>
<dbReference type="GO" id="GO:0046872">
    <property type="term" value="F:metal ion binding"/>
    <property type="evidence" value="ECO:0007669"/>
    <property type="project" value="UniProtKB-KW"/>
</dbReference>
<keyword evidence="5 6" id="KW-0482">Metalloprotease</keyword>
<evidence type="ECO:0000256" key="3">
    <source>
        <dbReference type="ARBA" id="ARBA00022801"/>
    </source>
</evidence>
<proteinExistence type="inferred from homology"/>
<reference evidence="8" key="1">
    <citation type="submission" date="2018-01" db="EMBL/GenBank/DDBJ databases">
        <authorList>
            <person name="Mao J.F."/>
        </authorList>
    </citation>
    <scope>NUCLEOTIDE SEQUENCE</scope>
    <source>
        <strain evidence="8">Huo1</strain>
        <tissue evidence="8">Leaf</tissue>
    </source>
</reference>
<comment type="cofactor">
    <cofactor evidence="6">
        <name>Zn(2+)</name>
        <dbReference type="ChEBI" id="CHEBI:29105"/>
    </cofactor>
    <text evidence="6">Binds 1 zinc ion per subunit.</text>
</comment>
<dbReference type="FunFam" id="3.30.2010.10:FF:000007">
    <property type="entry name" value="Peptidase M48 family protein"/>
    <property type="match status" value="1"/>
</dbReference>
<dbReference type="Gene3D" id="3.30.2010.10">
    <property type="entry name" value="Metalloproteases ('zincins'), catalytic domain"/>
    <property type="match status" value="1"/>
</dbReference>
<evidence type="ECO:0000259" key="7">
    <source>
        <dbReference type="Pfam" id="PF01435"/>
    </source>
</evidence>
<protein>
    <recommendedName>
        <fullName evidence="7">Peptidase M48 domain-containing protein</fullName>
    </recommendedName>
</protein>
<dbReference type="PANTHER" id="PTHR10120">
    <property type="entry name" value="CAAX PRENYL PROTEASE 1"/>
    <property type="match status" value="1"/>
</dbReference>